<reference evidence="1 2" key="1">
    <citation type="journal article" date="2010" name="J. Bacteriol.">
        <title>Complete genome sequence of the thermophilic, obligately chemolithoautotrophic hydrogen-oxidizing bacterium Hydrogenobacter thermophilus TK-6.</title>
        <authorList>
            <person name="Arai H."/>
            <person name="Kanbe H."/>
            <person name="Ishii M."/>
            <person name="Igarashi Y."/>
        </authorList>
    </citation>
    <scope>NUCLEOTIDE SEQUENCE [LARGE SCALE GENOMIC DNA]</scope>
    <source>
        <strain evidence="2">DSM 6534 / IAM 12695 / TK-6 [Tokyo]</strain>
    </source>
</reference>
<proteinExistence type="predicted"/>
<keyword evidence="2" id="KW-1185">Reference proteome</keyword>
<gene>
    <name evidence="1" type="ordered locus">HTH_0894</name>
</gene>
<dbReference type="AlphaFoldDB" id="D3DHQ1"/>
<dbReference type="OrthoDB" id="6198756at2"/>
<accession>D3DHQ1</accession>
<dbReference type="EMBL" id="AP011112">
    <property type="protein sequence ID" value="BAI69353.1"/>
    <property type="molecule type" value="Genomic_DNA"/>
</dbReference>
<dbReference type="KEGG" id="hth:HTH_0894"/>
<organism evidence="1 2">
    <name type="scientific">Hydrogenobacter thermophilus (strain DSM 6534 / IAM 12695 / TK-6)</name>
    <dbReference type="NCBI Taxonomy" id="608538"/>
    <lineage>
        <taxon>Bacteria</taxon>
        <taxon>Pseudomonadati</taxon>
        <taxon>Aquificota</taxon>
        <taxon>Aquificia</taxon>
        <taxon>Aquificales</taxon>
        <taxon>Aquificaceae</taxon>
        <taxon>Hydrogenobacter</taxon>
    </lineage>
</organism>
<dbReference type="Proteomes" id="UP000002574">
    <property type="component" value="Chromosome"/>
</dbReference>
<sequence>MAFGFYLDANLTQPVNLNTSINIALNTAGGGAYVDIQLWFGSIDSSKKCQAASNPGVDQITITINDTNPAIHQPDATNGPYWVLALNQNDLNSNPQNNSIDIGTEVLGGVANARTFWLRIFEPEQAPAIWEDWILTTNAILEVNL</sequence>
<protein>
    <submittedName>
        <fullName evidence="1">Uncharacterized protein</fullName>
    </submittedName>
</protein>
<evidence type="ECO:0000313" key="1">
    <source>
        <dbReference type="EMBL" id="BAI69353.1"/>
    </source>
</evidence>
<name>D3DHQ1_HYDTT</name>
<dbReference type="KEGG" id="hte:Hydth_0894"/>
<dbReference type="STRING" id="608538.HTH_0894"/>
<dbReference type="RefSeq" id="WP_012963533.1">
    <property type="nucleotide sequence ID" value="NC_013799.1"/>
</dbReference>
<evidence type="ECO:0000313" key="2">
    <source>
        <dbReference type="Proteomes" id="UP000002574"/>
    </source>
</evidence>